<name>E3IXC2_PSEI1</name>
<dbReference type="Proteomes" id="UP000002484">
    <property type="component" value="Chromosome"/>
</dbReference>
<proteinExistence type="predicted"/>
<dbReference type="KEGG" id="fri:FraEuI1c_7057"/>
<protein>
    <submittedName>
        <fullName evidence="2">GPW/gp25 family protein</fullName>
    </submittedName>
</protein>
<dbReference type="InterPro" id="IPR007048">
    <property type="entry name" value="IraD/Gp25-like"/>
</dbReference>
<sequence length="137" mass="14875">MDMSVGGGVSSGFGGSGWAFPVTVTADGTIRSVADEDEIIRAAIWMILSTSPGERVMRPDYGCGLSEHVFGVLGPATTAGIERDVTDALRRCEPRIDVLEVQARPDADDHDVLLVEITYRVRATNSRLNLVYPFYLD</sequence>
<evidence type="ECO:0000313" key="2">
    <source>
        <dbReference type="EMBL" id="ADP85022.1"/>
    </source>
</evidence>
<dbReference type="STRING" id="298654.FraEuI1c_7057"/>
<dbReference type="EMBL" id="CP002299">
    <property type="protein sequence ID" value="ADP85022.1"/>
    <property type="molecule type" value="Genomic_DNA"/>
</dbReference>
<feature type="domain" description="IraD/Gp25-like" evidence="1">
    <location>
        <begin position="35"/>
        <end position="125"/>
    </location>
</feature>
<organism evidence="2 3">
    <name type="scientific">Pseudofrankia inefficax (strain DSM 45817 / CECT 9037 / DDB 130130 / EuI1c)</name>
    <name type="common">Frankia inefficax</name>
    <dbReference type="NCBI Taxonomy" id="298654"/>
    <lineage>
        <taxon>Bacteria</taxon>
        <taxon>Bacillati</taxon>
        <taxon>Actinomycetota</taxon>
        <taxon>Actinomycetes</taxon>
        <taxon>Frankiales</taxon>
        <taxon>Frankiaceae</taxon>
        <taxon>Pseudofrankia</taxon>
    </lineage>
</organism>
<evidence type="ECO:0000313" key="3">
    <source>
        <dbReference type="Proteomes" id="UP000002484"/>
    </source>
</evidence>
<keyword evidence="3" id="KW-1185">Reference proteome</keyword>
<dbReference type="InParanoid" id="E3IXC2"/>
<dbReference type="AlphaFoldDB" id="E3IXC2"/>
<dbReference type="Gene3D" id="3.10.450.40">
    <property type="match status" value="1"/>
</dbReference>
<dbReference type="SUPFAM" id="SSF160719">
    <property type="entry name" value="gpW/gp25-like"/>
    <property type="match status" value="1"/>
</dbReference>
<dbReference type="eggNOG" id="COG3628">
    <property type="taxonomic scope" value="Bacteria"/>
</dbReference>
<evidence type="ECO:0000259" key="1">
    <source>
        <dbReference type="Pfam" id="PF04965"/>
    </source>
</evidence>
<dbReference type="Pfam" id="PF04965">
    <property type="entry name" value="GPW_gp25"/>
    <property type="match status" value="1"/>
</dbReference>
<accession>E3IXC2</accession>
<gene>
    <name evidence="2" type="ordered locus">FraEuI1c_7057</name>
</gene>
<reference evidence="2 3" key="1">
    <citation type="submission" date="2010-10" db="EMBL/GenBank/DDBJ databases">
        <title>Complete sequence of Frankia sp. EuI1c.</title>
        <authorList>
            <consortium name="US DOE Joint Genome Institute"/>
            <person name="Lucas S."/>
            <person name="Copeland A."/>
            <person name="Lapidus A."/>
            <person name="Cheng J.-F."/>
            <person name="Bruce D."/>
            <person name="Goodwin L."/>
            <person name="Pitluck S."/>
            <person name="Chertkov O."/>
            <person name="Detter J.C."/>
            <person name="Han C."/>
            <person name="Tapia R."/>
            <person name="Land M."/>
            <person name="Hauser L."/>
            <person name="Jeffries C."/>
            <person name="Kyrpides N."/>
            <person name="Ivanova N."/>
            <person name="Mikhailova N."/>
            <person name="Beauchemin N."/>
            <person name="Sen A."/>
            <person name="Sur S.A."/>
            <person name="Gtari M."/>
            <person name="Wall L."/>
            <person name="Tisa L."/>
            <person name="Woyke T."/>
        </authorList>
    </citation>
    <scope>NUCLEOTIDE SEQUENCE [LARGE SCALE GENOMIC DNA]</scope>
    <source>
        <strain evidence="3">DSM 45817 / CECT 9037 / EuI1c</strain>
    </source>
</reference>
<dbReference type="HOGENOM" id="CLU_133204_0_1_11"/>